<dbReference type="PANTHER" id="PTHR41251:SF1">
    <property type="entry name" value="NON-HOMOLOGOUS END JOINING PROTEIN KU"/>
    <property type="match status" value="1"/>
</dbReference>
<keyword evidence="1 2" id="KW-0238">DNA-binding</keyword>
<dbReference type="EMBL" id="FXAF01000002">
    <property type="protein sequence ID" value="SMF08384.1"/>
    <property type="molecule type" value="Genomic_DNA"/>
</dbReference>
<dbReference type="Gene3D" id="2.40.290.10">
    <property type="match status" value="1"/>
</dbReference>
<evidence type="ECO:0000256" key="2">
    <source>
        <dbReference type="HAMAP-Rule" id="MF_01875"/>
    </source>
</evidence>
<dbReference type="PIRSF" id="PIRSF006493">
    <property type="entry name" value="Prok_Ku"/>
    <property type="match status" value="1"/>
</dbReference>
<dbReference type="GO" id="GO:0006303">
    <property type="term" value="P:double-strand break repair via nonhomologous end joining"/>
    <property type="evidence" value="ECO:0007669"/>
    <property type="project" value="UniProtKB-UniRule"/>
</dbReference>
<keyword evidence="2" id="KW-0227">DNA damage</keyword>
<name>A0A1X7D3Y3_9HYPH</name>
<keyword evidence="6" id="KW-1185">Reference proteome</keyword>
<dbReference type="SUPFAM" id="SSF100939">
    <property type="entry name" value="SPOC domain-like"/>
    <property type="match status" value="1"/>
</dbReference>
<dbReference type="Pfam" id="PF02735">
    <property type="entry name" value="Ku"/>
    <property type="match status" value="1"/>
</dbReference>
<dbReference type="GO" id="GO:0006310">
    <property type="term" value="P:DNA recombination"/>
    <property type="evidence" value="ECO:0007669"/>
    <property type="project" value="UniProtKB-KW"/>
</dbReference>
<dbReference type="SMART" id="SM00559">
    <property type="entry name" value="Ku78"/>
    <property type="match status" value="1"/>
</dbReference>
<feature type="region of interest" description="Disordered" evidence="3">
    <location>
        <begin position="227"/>
        <end position="268"/>
    </location>
</feature>
<dbReference type="Proteomes" id="UP000192903">
    <property type="component" value="Unassembled WGS sequence"/>
</dbReference>
<dbReference type="STRING" id="464029.SAMN02982989_4992"/>
<evidence type="ECO:0000259" key="4">
    <source>
        <dbReference type="SMART" id="SM00559"/>
    </source>
</evidence>
<protein>
    <recommendedName>
        <fullName evidence="2">Non-homologous end joining protein Ku</fullName>
    </recommendedName>
</protein>
<dbReference type="InterPro" id="IPR016194">
    <property type="entry name" value="SPOC-like_C_dom_sf"/>
</dbReference>
<feature type="domain" description="Ku" evidence="4">
    <location>
        <begin position="55"/>
        <end position="184"/>
    </location>
</feature>
<evidence type="ECO:0000256" key="3">
    <source>
        <dbReference type="SAM" id="MobiDB-lite"/>
    </source>
</evidence>
<organism evidence="5 6">
    <name type="scientific">Xaviernesmea oryzae</name>
    <dbReference type="NCBI Taxonomy" id="464029"/>
    <lineage>
        <taxon>Bacteria</taxon>
        <taxon>Pseudomonadati</taxon>
        <taxon>Pseudomonadota</taxon>
        <taxon>Alphaproteobacteria</taxon>
        <taxon>Hyphomicrobiales</taxon>
        <taxon>Rhizobiaceae</taxon>
        <taxon>Rhizobium/Agrobacterium group</taxon>
        <taxon>Xaviernesmea</taxon>
    </lineage>
</organism>
<gene>
    <name evidence="2" type="primary">ku</name>
    <name evidence="5" type="ORF">SAMN02982989_4992</name>
</gene>
<dbReference type="RefSeq" id="WP_085420381.1">
    <property type="nucleotide sequence ID" value="NZ_FXAF01000002.1"/>
</dbReference>
<comment type="similarity">
    <text evidence="2">Belongs to the prokaryotic Ku family.</text>
</comment>
<comment type="function">
    <text evidence="2">With LigD forms a non-homologous end joining (NHEJ) DNA repair enzyme, which repairs dsDNA breaks with reduced fidelity. Binds linear dsDNA with 5'- and 3'- overhangs but not closed circular dsDNA nor ssDNA. Recruits and stimulates the ligase activity of LigD.</text>
</comment>
<keyword evidence="2" id="KW-0234">DNA repair</keyword>
<dbReference type="PANTHER" id="PTHR41251">
    <property type="entry name" value="NON-HOMOLOGOUS END JOINING PROTEIN KU"/>
    <property type="match status" value="1"/>
</dbReference>
<dbReference type="NCBIfam" id="TIGR02772">
    <property type="entry name" value="Ku_bact"/>
    <property type="match status" value="1"/>
</dbReference>
<dbReference type="InterPro" id="IPR009187">
    <property type="entry name" value="Prok_Ku"/>
</dbReference>
<comment type="subunit">
    <text evidence="2">Homodimer. Interacts with LigD.</text>
</comment>
<feature type="compositionally biased region" description="Basic and acidic residues" evidence="3">
    <location>
        <begin position="257"/>
        <end position="268"/>
    </location>
</feature>
<keyword evidence="2" id="KW-0233">DNA recombination</keyword>
<evidence type="ECO:0000313" key="5">
    <source>
        <dbReference type="EMBL" id="SMF08384.1"/>
    </source>
</evidence>
<dbReference type="HAMAP" id="MF_01875">
    <property type="entry name" value="Prokaryotic_Ku"/>
    <property type="match status" value="1"/>
</dbReference>
<reference evidence="6" key="1">
    <citation type="submission" date="2017-04" db="EMBL/GenBank/DDBJ databases">
        <authorList>
            <person name="Varghese N."/>
            <person name="Submissions S."/>
        </authorList>
    </citation>
    <scope>NUCLEOTIDE SEQUENCE [LARGE SCALE GENOMIC DNA]</scope>
    <source>
        <strain evidence="6">B4P</strain>
    </source>
</reference>
<accession>A0A1X7D3Y3</accession>
<dbReference type="InterPro" id="IPR006164">
    <property type="entry name" value="DNA_bd_Ku70/Ku80"/>
</dbReference>
<sequence>MAPRVFWKGYLKLSLVTCRVTMTPAVSEGARVRFHNINRKTRNRVLSHYVDAETGETVEDDDQVKGYPKGEDDYVLFEDEEIEDVGLESTRTIDIETFVPEESIGWIWYDRPHYLAPDDEVSAEAFAVIREAMAKTKTGGIARLVMYRRERAVLLLPKDKGIVVWTLRYGDEVRDPEEYAAEKPKEKPEARHLTMMKKIIEERTERWKPSMADDPVRDRLLDIIAERKKGRKTKRRADEKAPERPSNVIDITSALRKSLEAERKSPRK</sequence>
<evidence type="ECO:0000256" key="1">
    <source>
        <dbReference type="ARBA" id="ARBA00023125"/>
    </source>
</evidence>
<evidence type="ECO:0000313" key="6">
    <source>
        <dbReference type="Proteomes" id="UP000192903"/>
    </source>
</evidence>
<dbReference type="AlphaFoldDB" id="A0A1X7D3Y3"/>
<dbReference type="GO" id="GO:0003690">
    <property type="term" value="F:double-stranded DNA binding"/>
    <property type="evidence" value="ECO:0007669"/>
    <property type="project" value="UniProtKB-UniRule"/>
</dbReference>
<proteinExistence type="inferred from homology"/>
<dbReference type="OrthoDB" id="9780854at2"/>